<dbReference type="Gene3D" id="1.10.510.10">
    <property type="entry name" value="Transferase(Phosphotransferase) domain 1"/>
    <property type="match status" value="1"/>
</dbReference>
<dbReference type="PROSITE" id="PS50011">
    <property type="entry name" value="PROTEIN_KINASE_DOM"/>
    <property type="match status" value="1"/>
</dbReference>
<reference evidence="3 4" key="1">
    <citation type="journal article" date="2009" name="Stand. Genomic Sci.">
        <title>Complete genome sequence of Halorhabdus utahensis type strain (AX-2).</title>
        <authorList>
            <person name="Anderson I."/>
            <person name="Tindall B.J."/>
            <person name="Pomrenke H."/>
            <person name="Goker M."/>
            <person name="Lapidus A."/>
            <person name="Nolan M."/>
            <person name="Copeland A."/>
            <person name="Glavina Del Rio T."/>
            <person name="Chen F."/>
            <person name="Tice H."/>
            <person name="Cheng J.F."/>
            <person name="Lucas S."/>
            <person name="Chertkov O."/>
            <person name="Bruce D."/>
            <person name="Brettin T."/>
            <person name="Detter J.C."/>
            <person name="Han C."/>
            <person name="Goodwin L."/>
            <person name="Land M."/>
            <person name="Hauser L."/>
            <person name="Chang Y.J."/>
            <person name="Jeffries C.D."/>
            <person name="Pitluck S."/>
            <person name="Pati A."/>
            <person name="Mavromatis K."/>
            <person name="Ivanova N."/>
            <person name="Ovchinnikova G."/>
            <person name="Chen A."/>
            <person name="Palaniappan K."/>
            <person name="Chain P."/>
            <person name="Rohde M."/>
            <person name="Bristow J."/>
            <person name="Eisen J.A."/>
            <person name="Markowitz V."/>
            <person name="Hugenholtz P."/>
            <person name="Kyrpides N.C."/>
            <person name="Klenk H.P."/>
        </authorList>
    </citation>
    <scope>NUCLEOTIDE SEQUENCE [LARGE SCALE GENOMIC DNA]</scope>
    <source>
        <strain evidence="4">DSM 12940 / JCM 11049 / AX-2</strain>
    </source>
</reference>
<dbReference type="InterPro" id="IPR011009">
    <property type="entry name" value="Kinase-like_dom_sf"/>
</dbReference>
<dbReference type="AlphaFoldDB" id="C7NTM8"/>
<evidence type="ECO:0000313" key="4">
    <source>
        <dbReference type="Proteomes" id="UP000002071"/>
    </source>
</evidence>
<dbReference type="Proteomes" id="UP000002071">
    <property type="component" value="Chromosome"/>
</dbReference>
<dbReference type="HOGENOM" id="CLU_481135_0_0_2"/>
<dbReference type="EMBL" id="CP001687">
    <property type="protein sequence ID" value="ACV12218.1"/>
    <property type="molecule type" value="Genomic_DNA"/>
</dbReference>
<keyword evidence="3" id="KW-0723">Serine/threonine-protein kinase</keyword>
<dbReference type="InterPro" id="IPR000719">
    <property type="entry name" value="Prot_kinase_dom"/>
</dbReference>
<accession>C7NTM8</accession>
<dbReference type="Pfam" id="PF00069">
    <property type="entry name" value="Pkinase"/>
    <property type="match status" value="1"/>
</dbReference>
<sequence length="566" mass="61778">MSPRAGNNQTVDVLLSDIRNNTAAKDGIDASTDLLDFAQSNPQTIVKNAGPILSLIDDGDFETSSGIIWSNVLDALYVGIEQEGPSGIPARRLVRVCCHSLNGPHDEKLLDILGTILEQADHESEVRDQTIATLEDCLDIEYSLDGSTGDYVCKLFRMTDSSIQSFAGTNSRDDVYNIAVSIMVVGKLSSQSVTRRIEPASSSPDTVPGIAGILEVVSGDEIDQEATADIRADLEAEFVEHISGNQILEEIFGSGETQQSQTKIEAQTGGMTESTSDSQTERSSTHLSDDHFTGGSPSNIPDRLSNEIDPIQEISNTVSERGVVWHYTATLASTRTSADHRHMVSTLNPEYVDDDDLIEAFSEGATRWAGISQNPQISTVFDWDETPRPWIIYEGGTSGLEDHIDDLPEADKIQVLTSIFEGLYTGSLYNIPHASLSPDTIVLNDVNQSLEPLLTDWGLTPQIRNLTESEFISQYTAPEQLNGNMSETTVVYRAGMLAFRILTGRHPFENTNNLRAKIRNSEIPDPSAVAAVPNSLDPVIRTAVAADPTERYQSVSDLRRNIIGTY</sequence>
<protein>
    <submittedName>
        <fullName evidence="3">Serine/threonine protein kinase</fullName>
    </submittedName>
</protein>
<evidence type="ECO:0000313" key="3">
    <source>
        <dbReference type="EMBL" id="ACV12218.1"/>
    </source>
</evidence>
<feature type="domain" description="Protein kinase" evidence="2">
    <location>
        <begin position="246"/>
        <end position="563"/>
    </location>
</feature>
<keyword evidence="3" id="KW-0418">Kinase</keyword>
<feature type="compositionally biased region" description="Basic and acidic residues" evidence="1">
    <location>
        <begin position="279"/>
        <end position="292"/>
    </location>
</feature>
<dbReference type="KEGG" id="hut:Huta_2050"/>
<organism evidence="3 4">
    <name type="scientific">Halorhabdus utahensis (strain DSM 12940 / JCM 11049 / AX-2)</name>
    <dbReference type="NCBI Taxonomy" id="519442"/>
    <lineage>
        <taxon>Archaea</taxon>
        <taxon>Methanobacteriati</taxon>
        <taxon>Methanobacteriota</taxon>
        <taxon>Stenosarchaea group</taxon>
        <taxon>Halobacteria</taxon>
        <taxon>Halobacteriales</taxon>
        <taxon>Haloarculaceae</taxon>
        <taxon>Halorhabdus</taxon>
    </lineage>
</organism>
<dbReference type="GeneID" id="8384344"/>
<name>C7NTM8_HALUD</name>
<dbReference type="SUPFAM" id="SSF56112">
    <property type="entry name" value="Protein kinase-like (PK-like)"/>
    <property type="match status" value="1"/>
</dbReference>
<dbReference type="RefSeq" id="WP_015789789.1">
    <property type="nucleotide sequence ID" value="NC_013158.1"/>
</dbReference>
<dbReference type="OrthoDB" id="41005at2157"/>
<feature type="region of interest" description="Disordered" evidence="1">
    <location>
        <begin position="253"/>
        <end position="305"/>
    </location>
</feature>
<dbReference type="GO" id="GO:0004674">
    <property type="term" value="F:protein serine/threonine kinase activity"/>
    <property type="evidence" value="ECO:0007669"/>
    <property type="project" value="UniProtKB-KW"/>
</dbReference>
<proteinExistence type="predicted"/>
<evidence type="ECO:0000259" key="2">
    <source>
        <dbReference type="PROSITE" id="PS50011"/>
    </source>
</evidence>
<dbReference type="eggNOG" id="arCOG03682">
    <property type="taxonomic scope" value="Archaea"/>
</dbReference>
<feature type="compositionally biased region" description="Polar residues" evidence="1">
    <location>
        <begin position="255"/>
        <end position="278"/>
    </location>
</feature>
<dbReference type="STRING" id="519442.Huta_2050"/>
<keyword evidence="4" id="KW-1185">Reference proteome</keyword>
<dbReference type="GO" id="GO:0005524">
    <property type="term" value="F:ATP binding"/>
    <property type="evidence" value="ECO:0007669"/>
    <property type="project" value="InterPro"/>
</dbReference>
<evidence type="ECO:0000256" key="1">
    <source>
        <dbReference type="SAM" id="MobiDB-lite"/>
    </source>
</evidence>
<gene>
    <name evidence="3" type="ordered locus">Huta_2050</name>
</gene>
<keyword evidence="3" id="KW-0808">Transferase</keyword>